<dbReference type="InterPro" id="IPR049730">
    <property type="entry name" value="SNF2/RAD54-like_C"/>
</dbReference>
<comment type="caution">
    <text evidence="6">The sequence shown here is derived from an EMBL/GenBank/DDBJ whole genome shotgun (WGS) entry which is preliminary data.</text>
</comment>
<evidence type="ECO:0000313" key="7">
    <source>
        <dbReference type="Proteomes" id="UP000017081"/>
    </source>
</evidence>
<dbReference type="eggNOG" id="COG0553">
    <property type="taxonomic scope" value="Bacteria"/>
</dbReference>
<dbReference type="InterPro" id="IPR000330">
    <property type="entry name" value="SNF2_N"/>
</dbReference>
<dbReference type="InterPro" id="IPR013663">
    <property type="entry name" value="Helicase_SWF/SNF/SWI_bac"/>
</dbReference>
<dbReference type="GO" id="GO:0016787">
    <property type="term" value="F:hydrolase activity"/>
    <property type="evidence" value="ECO:0007669"/>
    <property type="project" value="UniProtKB-KW"/>
</dbReference>
<dbReference type="PROSITE" id="PS51194">
    <property type="entry name" value="HELICASE_CTER"/>
    <property type="match status" value="1"/>
</dbReference>
<dbReference type="PROSITE" id="PS50966">
    <property type="entry name" value="ZF_SWIM"/>
    <property type="match status" value="1"/>
</dbReference>
<evidence type="ECO:0000256" key="1">
    <source>
        <dbReference type="ARBA" id="ARBA00022801"/>
    </source>
</evidence>
<evidence type="ECO:0008006" key="8">
    <source>
        <dbReference type="Google" id="ProtNLM"/>
    </source>
</evidence>
<proteinExistence type="predicted"/>
<feature type="domain" description="Helicase ATP-binding" evidence="4">
    <location>
        <begin position="598"/>
        <end position="760"/>
    </location>
</feature>
<dbReference type="InterPro" id="IPR007527">
    <property type="entry name" value="Znf_SWIM"/>
</dbReference>
<keyword evidence="2" id="KW-0862">Zinc</keyword>
<dbReference type="Pfam" id="PF00271">
    <property type="entry name" value="Helicase_C"/>
    <property type="match status" value="1"/>
</dbReference>
<dbReference type="GO" id="GO:0005524">
    <property type="term" value="F:ATP binding"/>
    <property type="evidence" value="ECO:0007669"/>
    <property type="project" value="InterPro"/>
</dbReference>
<dbReference type="Proteomes" id="UP000017081">
    <property type="component" value="Unassembled WGS sequence"/>
</dbReference>
<dbReference type="CDD" id="cd18793">
    <property type="entry name" value="SF2_C_SNF"/>
    <property type="match status" value="1"/>
</dbReference>
<dbReference type="PATRIC" id="fig|1319815.3.peg.892"/>
<organism evidence="6 7">
    <name type="scientific">Cetobacterium somerae ATCC BAA-474</name>
    <dbReference type="NCBI Taxonomy" id="1319815"/>
    <lineage>
        <taxon>Bacteria</taxon>
        <taxon>Fusobacteriati</taxon>
        <taxon>Fusobacteriota</taxon>
        <taxon>Fusobacteriia</taxon>
        <taxon>Fusobacteriales</taxon>
        <taxon>Fusobacteriaceae</taxon>
        <taxon>Cetobacterium</taxon>
    </lineage>
</organism>
<evidence type="ECO:0000259" key="5">
    <source>
        <dbReference type="PROSITE" id="PS51194"/>
    </source>
</evidence>
<evidence type="ECO:0000259" key="4">
    <source>
        <dbReference type="PROSITE" id="PS51192"/>
    </source>
</evidence>
<dbReference type="SMART" id="SM00487">
    <property type="entry name" value="DEXDc"/>
    <property type="match status" value="1"/>
</dbReference>
<dbReference type="InterPro" id="IPR038718">
    <property type="entry name" value="SNF2-like_sf"/>
</dbReference>
<protein>
    <recommendedName>
        <fullName evidence="8">Protein, SNF2 family</fullName>
    </recommendedName>
</protein>
<dbReference type="Gene3D" id="3.40.50.10810">
    <property type="entry name" value="Tandem AAA-ATPase domain"/>
    <property type="match status" value="1"/>
</dbReference>
<name>U7VDK8_9FUSO</name>
<accession>U7VDK8</accession>
<gene>
    <name evidence="6" type="ORF">HMPREF0202_00928</name>
</gene>
<dbReference type="InterPro" id="IPR014001">
    <property type="entry name" value="Helicase_ATP-bd"/>
</dbReference>
<evidence type="ECO:0000259" key="3">
    <source>
        <dbReference type="PROSITE" id="PS50966"/>
    </source>
</evidence>
<evidence type="ECO:0000256" key="2">
    <source>
        <dbReference type="PROSITE-ProRule" id="PRU00325"/>
    </source>
</evidence>
<dbReference type="AlphaFoldDB" id="U7VDK8"/>
<dbReference type="InterPro" id="IPR001650">
    <property type="entry name" value="Helicase_C-like"/>
</dbReference>
<feature type="domain" description="SWIM-type" evidence="3">
    <location>
        <begin position="60"/>
        <end position="99"/>
    </location>
</feature>
<reference evidence="6 7" key="1">
    <citation type="submission" date="2013-08" db="EMBL/GenBank/DDBJ databases">
        <authorList>
            <person name="Weinstock G."/>
            <person name="Sodergren E."/>
            <person name="Wylie T."/>
            <person name="Fulton L."/>
            <person name="Fulton R."/>
            <person name="Fronick C."/>
            <person name="O'Laughlin M."/>
            <person name="Godfrey J."/>
            <person name="Miner T."/>
            <person name="Herter B."/>
            <person name="Appelbaum E."/>
            <person name="Cordes M."/>
            <person name="Lek S."/>
            <person name="Wollam A."/>
            <person name="Pepin K.H."/>
            <person name="Palsikar V.B."/>
            <person name="Mitreva M."/>
            <person name="Wilson R.K."/>
        </authorList>
    </citation>
    <scope>NUCLEOTIDE SEQUENCE [LARGE SCALE GENOMIC DNA]</scope>
    <source>
        <strain evidence="6 7">ATCC BAA-474</strain>
    </source>
</reference>
<dbReference type="SMART" id="SM00490">
    <property type="entry name" value="HELICc"/>
    <property type="match status" value="1"/>
</dbReference>
<dbReference type="Pfam" id="PF08455">
    <property type="entry name" value="SNF2_assoc"/>
    <property type="match status" value="1"/>
</dbReference>
<dbReference type="STRING" id="1319815.HMPREF0202_00928"/>
<dbReference type="SUPFAM" id="SSF52540">
    <property type="entry name" value="P-loop containing nucleoside triphosphate hydrolases"/>
    <property type="match status" value="2"/>
</dbReference>
<dbReference type="GO" id="GO:0008270">
    <property type="term" value="F:zinc ion binding"/>
    <property type="evidence" value="ECO:0007669"/>
    <property type="project" value="UniProtKB-KW"/>
</dbReference>
<dbReference type="HOGENOM" id="CLU_000315_21_1_0"/>
<dbReference type="PANTHER" id="PTHR10799">
    <property type="entry name" value="SNF2/RAD54 HELICASE FAMILY"/>
    <property type="match status" value="1"/>
</dbReference>
<keyword evidence="1" id="KW-0378">Hydrolase</keyword>
<dbReference type="InterPro" id="IPR027417">
    <property type="entry name" value="P-loop_NTPase"/>
</dbReference>
<keyword evidence="2" id="KW-0863">Zinc-finger</keyword>
<keyword evidence="2" id="KW-0479">Metal-binding</keyword>
<dbReference type="Pfam" id="PF00176">
    <property type="entry name" value="SNF2-rel_dom"/>
    <property type="match status" value="1"/>
</dbReference>
<evidence type="ECO:0000313" key="6">
    <source>
        <dbReference type="EMBL" id="ERT69194.1"/>
    </source>
</evidence>
<sequence>MDFLKRLENEVGYTIYSRGKDYYNRGKAGNFKLYGVEEEYYGEGVRNLEGSVKGSNYLNYKTEVIFSKDEVLDFNCSCMYFRENVKPCKHIVAVAMAAYNLVLKKESIEKAKPDIHLDFLKNPMGEKKNLIFLKITPKIENIRGYIDFKLDIEIVTKDKNYKLTNKLSKFLKAYGLTSFDFGKSYQYNPATDYFQGWEKKFLDFLKEYEGILEKSYYGELNISTILSNKFSFDRLMDILVEGNQIILKEKSLKEILEIDVKNSGSDIELAFKNISSFIQRGERTLLYLDNGTPIFYRVSSEDIEVYKKIRQKTSRSETMVISENNLPVVINSIQKMAKLELSESIKKKVYTPKKIEDKIYIDSYNTYGLKVYTKRFYDGIYEGDLDGTIILSNALEGYSLYKDVLKDYQNNFENNAYHITNVESIYKFVVEGIPELERYYEIYYSEEFKNKSYTTASYRVETKVTDILEISFNIDGIDKDEVLRFLTAVREKKKYYLLKNGGIIDISDTSELDDLNDLLDIAEVSKKEIEAGVISRAKNYSYFLSSTLKKIKNIVLDSEFEVMDRNLKSISSKEEELAIKKSFPMLRDYQLYGVQWLNTLKKLGLGGILADDMGLGKTLQTIAYLALEKRELPSIVIAPKSLVYNWKSEFEKFAPNVTVKMCVGVKWEREETIKSLKSGEVLITTYGVLKNDLDLYGMIPFKEGFANIVIDEAQNIKNILGKTSNAIKEIKGETKIALTGTPIENNILELWSIFDFAFPGYLGKHTTFKKRYLDNLKSLKSVVGPFILRRTKSEVLKELPDKIEQDVIVELSEKQRKLYLGYLEKYKREVEANGSDAIKILSCLTRLRQLCNHPKLFIEDYKGESAKLDALLELLQEAKSGGHRVLLFSQFTEMLSIIKEHLKDEFNILYLDGKTKIEERLNLVERFNGGEGDIFVISLKAGGSGLNLTGADTVIHFDPWWNPSVENQATDRAHRMGQKNVVNVFRLITKGTIEEKINLIKDEKSKVISEVLDGEKRELLKMNRDELLKLF</sequence>
<keyword evidence="7" id="KW-1185">Reference proteome</keyword>
<dbReference type="PROSITE" id="PS51192">
    <property type="entry name" value="HELICASE_ATP_BIND_1"/>
    <property type="match status" value="1"/>
</dbReference>
<dbReference type="RefSeq" id="WP_023050473.1">
    <property type="nucleotide sequence ID" value="NZ_CP173065.2"/>
</dbReference>
<dbReference type="EMBL" id="AXZF01000033">
    <property type="protein sequence ID" value="ERT69194.1"/>
    <property type="molecule type" value="Genomic_DNA"/>
</dbReference>
<dbReference type="Pfam" id="PF04434">
    <property type="entry name" value="SWIM"/>
    <property type="match status" value="1"/>
</dbReference>
<dbReference type="Gene3D" id="3.40.50.300">
    <property type="entry name" value="P-loop containing nucleotide triphosphate hydrolases"/>
    <property type="match status" value="1"/>
</dbReference>
<feature type="domain" description="Helicase C-terminal" evidence="5">
    <location>
        <begin position="867"/>
        <end position="1028"/>
    </location>
</feature>